<proteinExistence type="predicted"/>
<evidence type="ECO:0008006" key="4">
    <source>
        <dbReference type="Google" id="ProtNLM"/>
    </source>
</evidence>
<organism evidence="2 3">
    <name type="scientific">Nocardiopsis suaedae</name>
    <dbReference type="NCBI Taxonomy" id="3018444"/>
    <lineage>
        <taxon>Bacteria</taxon>
        <taxon>Bacillati</taxon>
        <taxon>Actinomycetota</taxon>
        <taxon>Actinomycetes</taxon>
        <taxon>Streptosporangiales</taxon>
        <taxon>Nocardiopsidaceae</taxon>
        <taxon>Nocardiopsis</taxon>
    </lineage>
</organism>
<evidence type="ECO:0000313" key="2">
    <source>
        <dbReference type="EMBL" id="MDA2804973.1"/>
    </source>
</evidence>
<keyword evidence="1" id="KW-0175">Coiled coil</keyword>
<reference evidence="2" key="1">
    <citation type="submission" date="2023-01" db="EMBL/GenBank/DDBJ databases">
        <title>Draft genome sequence of Nocardiopsis sp. LSu2-4 isolated from halophytes.</title>
        <authorList>
            <person name="Duangmal K."/>
            <person name="Chantavorakit T."/>
        </authorList>
    </citation>
    <scope>NUCLEOTIDE SEQUENCE</scope>
    <source>
        <strain evidence="2">LSu2-4</strain>
    </source>
</reference>
<accession>A0ABT4TJX2</accession>
<feature type="coiled-coil region" evidence="1">
    <location>
        <begin position="261"/>
        <end position="295"/>
    </location>
</feature>
<comment type="caution">
    <text evidence="2">The sequence shown here is derived from an EMBL/GenBank/DDBJ whole genome shotgun (WGS) entry which is preliminary data.</text>
</comment>
<name>A0ABT4TJX2_9ACTN</name>
<evidence type="ECO:0000313" key="3">
    <source>
        <dbReference type="Proteomes" id="UP001165685"/>
    </source>
</evidence>
<gene>
    <name evidence="2" type="ORF">O4U47_10655</name>
</gene>
<evidence type="ECO:0000256" key="1">
    <source>
        <dbReference type="SAM" id="Coils"/>
    </source>
</evidence>
<dbReference type="Proteomes" id="UP001165685">
    <property type="component" value="Unassembled WGS sequence"/>
</dbReference>
<protein>
    <recommendedName>
        <fullName evidence="4">DUF4263 domain-containing protein</fullName>
    </recommendedName>
</protein>
<sequence>MRLLSLDFDPVYGEADRSTFSSDISAFDYDVVIWDPASSLGSYSLHIFGEYYRGRPSLDEHDSVRIQSDARRRRVEFIEYLNSGRTLVMIVRPPQLCYVDTGNRSYSGTGKNRVTTRHLESFNLLSAFPLEQTKFSPAAGTRIEFDGSGPIVDLLKKYKNHLSYDAFVKDAPGAAVAHVAGTDRVVSSMLRSKGGGYLILIPAIDLRDESGDEDDEDSDEEGWLSQAPEFQADLLAAISQLSGSKSMSRPQWIARYTTDEQEGLRVEIVKQQKQIEKVRAKLADLQRQKEFAEAKDQLFLGTGRALELEVKSVLELLGGAVTEPAPGRDDWKVSFPEGDAVVEVKGIKKSAAEKHAAQLEKWVATALEETEKAPKGILAVNTWRERPLDERTEADFPDQMIPYCEGRQHCLVTGLQFFVIRDDVEKNPERAEHWRRELLNTVGRMTGCDDWRSVLRETRSEDG</sequence>
<dbReference type="EMBL" id="JAQFWP010000015">
    <property type="protein sequence ID" value="MDA2804973.1"/>
    <property type="molecule type" value="Genomic_DNA"/>
</dbReference>
<dbReference type="RefSeq" id="WP_270677596.1">
    <property type="nucleotide sequence ID" value="NZ_JAQFWP010000015.1"/>
</dbReference>
<keyword evidence="3" id="KW-1185">Reference proteome</keyword>